<name>A0A835EB05_9POAL</name>
<dbReference type="Proteomes" id="UP000636709">
    <property type="component" value="Unassembled WGS sequence"/>
</dbReference>
<organism evidence="1 2">
    <name type="scientific">Digitaria exilis</name>
    <dbReference type="NCBI Taxonomy" id="1010633"/>
    <lineage>
        <taxon>Eukaryota</taxon>
        <taxon>Viridiplantae</taxon>
        <taxon>Streptophyta</taxon>
        <taxon>Embryophyta</taxon>
        <taxon>Tracheophyta</taxon>
        <taxon>Spermatophyta</taxon>
        <taxon>Magnoliopsida</taxon>
        <taxon>Liliopsida</taxon>
        <taxon>Poales</taxon>
        <taxon>Poaceae</taxon>
        <taxon>PACMAD clade</taxon>
        <taxon>Panicoideae</taxon>
        <taxon>Panicodae</taxon>
        <taxon>Paniceae</taxon>
        <taxon>Anthephorinae</taxon>
        <taxon>Digitaria</taxon>
    </lineage>
</organism>
<reference evidence="1" key="1">
    <citation type="submission" date="2020-07" db="EMBL/GenBank/DDBJ databases">
        <title>Genome sequence and genetic diversity analysis of an under-domesticated orphan crop, white fonio (Digitaria exilis).</title>
        <authorList>
            <person name="Bennetzen J.L."/>
            <person name="Chen S."/>
            <person name="Ma X."/>
            <person name="Wang X."/>
            <person name="Yssel A.E.J."/>
            <person name="Chaluvadi S.R."/>
            <person name="Johnson M."/>
            <person name="Gangashetty P."/>
            <person name="Hamidou F."/>
            <person name="Sanogo M.D."/>
            <person name="Zwaenepoel A."/>
            <person name="Wallace J."/>
            <person name="Van De Peer Y."/>
            <person name="Van Deynze A."/>
        </authorList>
    </citation>
    <scope>NUCLEOTIDE SEQUENCE</scope>
    <source>
        <tissue evidence="1">Leaves</tissue>
    </source>
</reference>
<comment type="caution">
    <text evidence="1">The sequence shown here is derived from an EMBL/GenBank/DDBJ whole genome shotgun (WGS) entry which is preliminary data.</text>
</comment>
<proteinExistence type="predicted"/>
<protein>
    <submittedName>
        <fullName evidence="1">Uncharacterized protein</fullName>
    </submittedName>
</protein>
<accession>A0A835EB05</accession>
<gene>
    <name evidence="1" type="ORF">HU200_050656</name>
</gene>
<keyword evidence="2" id="KW-1185">Reference proteome</keyword>
<dbReference type="AlphaFoldDB" id="A0A835EB05"/>
<evidence type="ECO:0000313" key="2">
    <source>
        <dbReference type="Proteomes" id="UP000636709"/>
    </source>
</evidence>
<evidence type="ECO:0000313" key="1">
    <source>
        <dbReference type="EMBL" id="KAF8670445.1"/>
    </source>
</evidence>
<sequence length="130" mass="14922">MSSFRVLLWLEDEPRRIRAFMFTPGSSTSSWRGETSIDVPRTLYPIGLAVRRRYWHDPLTKTVVALDYDQNTLIKFSSFVLHDDDEGDGDGFFGKAAVTVGHDGEARIVVDASGDILKIFARQKWRRCRR</sequence>
<dbReference type="EMBL" id="JACEFO010002256">
    <property type="protein sequence ID" value="KAF8670445.1"/>
    <property type="molecule type" value="Genomic_DNA"/>
</dbReference>